<keyword evidence="1" id="KW-0175">Coiled coil</keyword>
<accession>A0A176VM61</accession>
<protein>
    <submittedName>
        <fullName evidence="3">Uncharacterized protein</fullName>
    </submittedName>
</protein>
<feature type="region of interest" description="Disordered" evidence="2">
    <location>
        <begin position="41"/>
        <end position="148"/>
    </location>
</feature>
<reference evidence="3" key="1">
    <citation type="submission" date="2016-03" db="EMBL/GenBank/DDBJ databases">
        <title>Mechanisms controlling the formation of the plant cell surface in tip-growing cells are functionally conserved among land plants.</title>
        <authorList>
            <person name="Honkanen S."/>
            <person name="Jones V.A."/>
            <person name="Morieri G."/>
            <person name="Champion C."/>
            <person name="Hetherington A.J."/>
            <person name="Kelly S."/>
            <person name="Saint-Marcoux D."/>
            <person name="Proust H."/>
            <person name="Prescott H."/>
            <person name="Dolan L."/>
        </authorList>
    </citation>
    <scope>NUCLEOTIDE SEQUENCE [LARGE SCALE GENOMIC DNA]</scope>
    <source>
        <tissue evidence="3">Whole gametophyte</tissue>
    </source>
</reference>
<dbReference type="Proteomes" id="UP000077202">
    <property type="component" value="Unassembled WGS sequence"/>
</dbReference>
<name>A0A176VM61_MARPO</name>
<evidence type="ECO:0000313" key="3">
    <source>
        <dbReference type="EMBL" id="OAE21412.1"/>
    </source>
</evidence>
<gene>
    <name evidence="3" type="ORF">AXG93_3954s1020</name>
</gene>
<evidence type="ECO:0000256" key="1">
    <source>
        <dbReference type="SAM" id="Coils"/>
    </source>
</evidence>
<dbReference type="EMBL" id="LVLJ01003438">
    <property type="protein sequence ID" value="OAE21412.1"/>
    <property type="molecule type" value="Genomic_DNA"/>
</dbReference>
<feature type="compositionally biased region" description="Polar residues" evidence="2">
    <location>
        <begin position="130"/>
        <end position="146"/>
    </location>
</feature>
<evidence type="ECO:0000313" key="4">
    <source>
        <dbReference type="Proteomes" id="UP000077202"/>
    </source>
</evidence>
<evidence type="ECO:0000256" key="2">
    <source>
        <dbReference type="SAM" id="MobiDB-lite"/>
    </source>
</evidence>
<dbReference type="AlphaFoldDB" id="A0A176VM61"/>
<sequence>MYYRSIFVGSAAFVFRVRLRRKAVPSSLGCVFGGRMRLRRKNSPSAEEEKKSKTAEASIFDGNAFGDTGRAAVARDSPSSREDGSAEILGRTDLPSPKARVPLGEALRPSVHRGRRAATARTPTQERCLPSQQVPFDDSPSGQGPSAQERFRVVPSALKTLEHIPTSKGRNAETRVTLAVPRRDDVVGPPGAGSPTPLEVLAGHGVEAAVEEAARPNARESPSISLVTEILETEDDTPSVEEEVQSVRGTPIGVLCEQVVPLPRYLDRKAIKYGDPRQCGSYVELVQNRTRIKVATNPKLMVLDQKYQQLEERYNFLQDKCALSRKLQKTAI</sequence>
<organism evidence="3 4">
    <name type="scientific">Marchantia polymorpha subsp. ruderalis</name>
    <dbReference type="NCBI Taxonomy" id="1480154"/>
    <lineage>
        <taxon>Eukaryota</taxon>
        <taxon>Viridiplantae</taxon>
        <taxon>Streptophyta</taxon>
        <taxon>Embryophyta</taxon>
        <taxon>Marchantiophyta</taxon>
        <taxon>Marchantiopsida</taxon>
        <taxon>Marchantiidae</taxon>
        <taxon>Marchantiales</taxon>
        <taxon>Marchantiaceae</taxon>
        <taxon>Marchantia</taxon>
    </lineage>
</organism>
<keyword evidence="4" id="KW-1185">Reference proteome</keyword>
<comment type="caution">
    <text evidence="3">The sequence shown here is derived from an EMBL/GenBank/DDBJ whole genome shotgun (WGS) entry which is preliminary data.</text>
</comment>
<feature type="coiled-coil region" evidence="1">
    <location>
        <begin position="300"/>
        <end position="327"/>
    </location>
</feature>
<proteinExistence type="predicted"/>